<reference evidence="1 2" key="1">
    <citation type="submission" date="2018-05" db="EMBL/GenBank/DDBJ databases">
        <title>Complete genome sequence of Arcticibacterium luteifluviistationis SM1504T, a cytophagaceae bacterium isolated from Arctic surface seawater.</title>
        <authorList>
            <person name="Li Y."/>
            <person name="Qin Q.-L."/>
        </authorList>
    </citation>
    <scope>NUCLEOTIDE SEQUENCE [LARGE SCALE GENOMIC DNA]</scope>
    <source>
        <strain evidence="1 2">SM1504</strain>
    </source>
</reference>
<dbReference type="AlphaFoldDB" id="A0A2Z4GHS1"/>
<dbReference type="Proteomes" id="UP000249873">
    <property type="component" value="Chromosome"/>
</dbReference>
<dbReference type="EMBL" id="CP029480">
    <property type="protein sequence ID" value="AWW00827.1"/>
    <property type="molecule type" value="Genomic_DNA"/>
</dbReference>
<organism evidence="1 2">
    <name type="scientific">Arcticibacterium luteifluviistationis</name>
    <dbReference type="NCBI Taxonomy" id="1784714"/>
    <lineage>
        <taxon>Bacteria</taxon>
        <taxon>Pseudomonadati</taxon>
        <taxon>Bacteroidota</taxon>
        <taxon>Cytophagia</taxon>
        <taxon>Cytophagales</taxon>
        <taxon>Leadbetterellaceae</taxon>
        <taxon>Arcticibacterium</taxon>
    </lineage>
</organism>
<dbReference type="KEGG" id="als:DJ013_06620"/>
<evidence type="ECO:0000313" key="1">
    <source>
        <dbReference type="EMBL" id="AWW00827.1"/>
    </source>
</evidence>
<proteinExistence type="predicted"/>
<sequence length="205" mass="23895">MGGQKAFDEINNISWNFFNARTLTWNKNTGDVRIDHRKENTVFLYNTETKTGRVLKNGVEYTQQDSLDKYLNQAYEQWVNDSYWLVMPFKLDDPGVTLTYVGKMKSESGANCDVLQMTFNEVGVTPQNKYLVYIDEKTSLVSQWDYFPSTSDAQPRFSTPWLDYKTYGNVKLSGDRGNNKITDIHVFKYLKTSVYTEFKRPSFIK</sequence>
<protein>
    <submittedName>
        <fullName evidence="1">Uncharacterized protein</fullName>
    </submittedName>
</protein>
<accession>A0A2Z4GHS1</accession>
<gene>
    <name evidence="1" type="ORF">DJ013_06620</name>
</gene>
<keyword evidence="2" id="KW-1185">Reference proteome</keyword>
<evidence type="ECO:0000313" key="2">
    <source>
        <dbReference type="Proteomes" id="UP000249873"/>
    </source>
</evidence>
<dbReference type="OrthoDB" id="892266at2"/>
<name>A0A2Z4GHS1_9BACT</name>